<dbReference type="RefSeq" id="WP_014424544.1">
    <property type="nucleotide sequence ID" value="NC_017068.1"/>
</dbReference>
<sequence>MDKHITDEAASKQGIEREAGKNAVEYAKQMAWLISLRKLEYITEEEYNEAHKRLNIKYHQPHKF</sequence>
<dbReference type="EMBL" id="AP012292">
    <property type="protein sequence ID" value="BAL83107.1"/>
    <property type="molecule type" value="Genomic_DNA"/>
</dbReference>
<dbReference type="AlphaFoldDB" id="I0GQS0"/>
<accession>I0GQS0</accession>
<proteinExistence type="predicted"/>
<organism evidence="2 3">
    <name type="scientific">Selenomonas ruminantium subsp. lactilytica (strain NBRC 103574 / TAM6421)</name>
    <dbReference type="NCBI Taxonomy" id="927704"/>
    <lineage>
        <taxon>Bacteria</taxon>
        <taxon>Bacillati</taxon>
        <taxon>Bacillota</taxon>
        <taxon>Negativicutes</taxon>
        <taxon>Selenomonadales</taxon>
        <taxon>Selenomonadaceae</taxon>
        <taxon>Selenomonas</taxon>
    </lineage>
</organism>
<reference evidence="2 3" key="1">
    <citation type="submission" date="2011-10" db="EMBL/GenBank/DDBJ databases">
        <title>Whole genome sequence of Selenomonas ruminantium subsp. lactilytica TAM6421.</title>
        <authorList>
            <person name="Oguchi A."/>
            <person name="Ankai A."/>
            <person name="Kaneko J."/>
            <person name="Yamada-Narita S."/>
            <person name="Fukui S."/>
            <person name="Takahashi M."/>
            <person name="Onodera T."/>
            <person name="Kojima S."/>
            <person name="Fushimi T."/>
            <person name="Abe N."/>
            <person name="Kamio Y."/>
            <person name="Yamazaki S."/>
            <person name="Fujita N."/>
        </authorList>
    </citation>
    <scope>NUCLEOTIDE SEQUENCE [LARGE SCALE GENOMIC DNA]</scope>
    <source>
        <strain evidence="3">NBRC 103574 / TAM6421</strain>
    </source>
</reference>
<evidence type="ECO:0000256" key="1">
    <source>
        <dbReference type="SAM" id="MobiDB-lite"/>
    </source>
</evidence>
<feature type="region of interest" description="Disordered" evidence="1">
    <location>
        <begin position="1"/>
        <end position="20"/>
    </location>
</feature>
<name>I0GQS0_SELRL</name>
<evidence type="ECO:0000313" key="2">
    <source>
        <dbReference type="EMBL" id="BAL83107.1"/>
    </source>
</evidence>
<dbReference type="PATRIC" id="fig|927704.6.peg.1442"/>
<dbReference type="HOGENOM" id="CLU_2865322_0_0_9"/>
<dbReference type="OrthoDB" id="9930064at2"/>
<dbReference type="KEGG" id="sri:SELR_13990"/>
<evidence type="ECO:0000313" key="3">
    <source>
        <dbReference type="Proteomes" id="UP000007887"/>
    </source>
</evidence>
<gene>
    <name evidence="2" type="ordered locus">SELR_13990</name>
</gene>
<protein>
    <submittedName>
        <fullName evidence="2">Uncharacterized protein</fullName>
    </submittedName>
</protein>
<dbReference type="Proteomes" id="UP000007887">
    <property type="component" value="Chromosome"/>
</dbReference>